<comment type="caution">
    <text evidence="1">The sequence shown here is derived from an EMBL/GenBank/DDBJ whole genome shotgun (WGS) entry which is preliminary data.</text>
</comment>
<sequence>VVVVPAQKQSEIQITPKLVLNCFAQKFVFLCGRCFFISRKKFLKLNIQACLCISTLKCNNFEKATLFDKENELDFDNYKVSFMDRIIVIFKKSIDIDIRSAVLSFLLAPDMALSLKLTKMQNTTKHVEEICVRFNSSAKFFGKHSKKYVKKKVYSCTTKQKKKRTTKKLTI</sequence>
<dbReference type="Proteomes" id="UP000023152">
    <property type="component" value="Unassembled WGS sequence"/>
</dbReference>
<reference evidence="1 2" key="1">
    <citation type="journal article" date="2013" name="Curr. Biol.">
        <title>The Genome of the Foraminiferan Reticulomyxa filosa.</title>
        <authorList>
            <person name="Glockner G."/>
            <person name="Hulsmann N."/>
            <person name="Schleicher M."/>
            <person name="Noegel A.A."/>
            <person name="Eichinger L."/>
            <person name="Gallinger C."/>
            <person name="Pawlowski J."/>
            <person name="Sierra R."/>
            <person name="Euteneuer U."/>
            <person name="Pillet L."/>
            <person name="Moustafa A."/>
            <person name="Platzer M."/>
            <person name="Groth M."/>
            <person name="Szafranski K."/>
            <person name="Schliwa M."/>
        </authorList>
    </citation>
    <scope>NUCLEOTIDE SEQUENCE [LARGE SCALE GENOMIC DNA]</scope>
</reference>
<evidence type="ECO:0000313" key="2">
    <source>
        <dbReference type="Proteomes" id="UP000023152"/>
    </source>
</evidence>
<dbReference type="EMBL" id="ASPP01027946">
    <property type="protein sequence ID" value="ETO05593.1"/>
    <property type="molecule type" value="Genomic_DNA"/>
</dbReference>
<protein>
    <submittedName>
        <fullName evidence="1">Uncharacterized protein</fullName>
    </submittedName>
</protein>
<evidence type="ECO:0000313" key="1">
    <source>
        <dbReference type="EMBL" id="ETO05593.1"/>
    </source>
</evidence>
<organism evidence="1 2">
    <name type="scientific">Reticulomyxa filosa</name>
    <dbReference type="NCBI Taxonomy" id="46433"/>
    <lineage>
        <taxon>Eukaryota</taxon>
        <taxon>Sar</taxon>
        <taxon>Rhizaria</taxon>
        <taxon>Retaria</taxon>
        <taxon>Foraminifera</taxon>
        <taxon>Monothalamids</taxon>
        <taxon>Reticulomyxidae</taxon>
        <taxon>Reticulomyxa</taxon>
    </lineage>
</organism>
<feature type="non-terminal residue" evidence="1">
    <location>
        <position position="1"/>
    </location>
</feature>
<proteinExistence type="predicted"/>
<keyword evidence="2" id="KW-1185">Reference proteome</keyword>
<gene>
    <name evidence="1" type="ORF">RFI_31803</name>
</gene>
<name>X6LUI3_RETFI</name>
<accession>X6LUI3</accession>
<dbReference type="AlphaFoldDB" id="X6LUI3"/>